<proteinExistence type="predicted"/>
<reference evidence="1 2" key="1">
    <citation type="submission" date="2024-10" db="EMBL/GenBank/DDBJ databases">
        <title>Isolation, draft genome sequencing and identification of Phyllobacterium sp. NSA23, isolated from leaf soil.</title>
        <authorList>
            <person name="Akita H."/>
        </authorList>
    </citation>
    <scope>NUCLEOTIDE SEQUENCE [LARGE SCALE GENOMIC DNA]</scope>
    <source>
        <strain evidence="1 2">NSA23</strain>
    </source>
</reference>
<dbReference type="RefSeq" id="WP_407866546.1">
    <property type="nucleotide sequence ID" value="NZ_BAAFZP010000002.1"/>
</dbReference>
<accession>A0ABQ0H542</accession>
<protein>
    <recommendedName>
        <fullName evidence="3">Dehydrogenase</fullName>
    </recommendedName>
</protein>
<comment type="caution">
    <text evidence="1">The sequence shown here is derived from an EMBL/GenBank/DDBJ whole genome shotgun (WGS) entry which is preliminary data.</text>
</comment>
<keyword evidence="2" id="KW-1185">Reference proteome</keyword>
<name>A0ABQ0H542_9HYPH</name>
<evidence type="ECO:0008006" key="3">
    <source>
        <dbReference type="Google" id="ProtNLM"/>
    </source>
</evidence>
<dbReference type="Proteomes" id="UP001628091">
    <property type="component" value="Unassembled WGS sequence"/>
</dbReference>
<sequence>MDAPLPRYEDDDIDDVLAYHGGDAHAAIKSLLADRDYLLLQIEIAKAAISRGFTRGWLPTLPTEE</sequence>
<gene>
    <name evidence="1" type="ORF">PPNSA23_39890</name>
</gene>
<evidence type="ECO:0000313" key="2">
    <source>
        <dbReference type="Proteomes" id="UP001628091"/>
    </source>
</evidence>
<dbReference type="CDD" id="cd14279">
    <property type="entry name" value="CUE"/>
    <property type="match status" value="1"/>
</dbReference>
<organism evidence="1 2">
    <name type="scientific">Phyllobacterium phragmitis</name>
    <dbReference type="NCBI Taxonomy" id="2670329"/>
    <lineage>
        <taxon>Bacteria</taxon>
        <taxon>Pseudomonadati</taxon>
        <taxon>Pseudomonadota</taxon>
        <taxon>Alphaproteobacteria</taxon>
        <taxon>Hyphomicrobiales</taxon>
        <taxon>Phyllobacteriaceae</taxon>
        <taxon>Phyllobacterium</taxon>
    </lineage>
</organism>
<evidence type="ECO:0000313" key="1">
    <source>
        <dbReference type="EMBL" id="GAB1584046.1"/>
    </source>
</evidence>
<dbReference type="EMBL" id="BAAFZP010000002">
    <property type="protein sequence ID" value="GAB1584046.1"/>
    <property type="molecule type" value="Genomic_DNA"/>
</dbReference>